<feature type="domain" description="PurE" evidence="4">
    <location>
        <begin position="1"/>
        <end position="122"/>
    </location>
</feature>
<evidence type="ECO:0000256" key="3">
    <source>
        <dbReference type="ARBA" id="ARBA00022755"/>
    </source>
</evidence>
<evidence type="ECO:0000259" key="4">
    <source>
        <dbReference type="SMART" id="SM01001"/>
    </source>
</evidence>
<organism evidence="5 6">
    <name type="scientific">Riccia sorocarpa</name>
    <dbReference type="NCBI Taxonomy" id="122646"/>
    <lineage>
        <taxon>Eukaryota</taxon>
        <taxon>Viridiplantae</taxon>
        <taxon>Streptophyta</taxon>
        <taxon>Embryophyta</taxon>
        <taxon>Marchantiophyta</taxon>
        <taxon>Marchantiopsida</taxon>
        <taxon>Marchantiidae</taxon>
        <taxon>Marchantiales</taxon>
        <taxon>Ricciaceae</taxon>
        <taxon>Riccia</taxon>
    </lineage>
</organism>
<dbReference type="EC" id="4.1.1.21" evidence="2"/>
<proteinExistence type="predicted"/>
<dbReference type="GO" id="GO:0006164">
    <property type="term" value="P:purine nucleotide biosynthetic process"/>
    <property type="evidence" value="ECO:0007669"/>
    <property type="project" value="UniProtKB-KW"/>
</dbReference>
<evidence type="ECO:0000313" key="6">
    <source>
        <dbReference type="Proteomes" id="UP001633002"/>
    </source>
</evidence>
<dbReference type="Proteomes" id="UP001633002">
    <property type="component" value="Unassembled WGS sequence"/>
</dbReference>
<dbReference type="GO" id="GO:0004638">
    <property type="term" value="F:phosphoribosylaminoimidazole carboxylase activity"/>
    <property type="evidence" value="ECO:0007669"/>
    <property type="project" value="UniProtKB-EC"/>
</dbReference>
<comment type="caution">
    <text evidence="5">The sequence shown here is derived from an EMBL/GenBank/DDBJ whole genome shotgun (WGS) entry which is preliminary data.</text>
</comment>
<dbReference type="Gene3D" id="3.40.50.1970">
    <property type="match status" value="1"/>
</dbReference>
<keyword evidence="6" id="KW-1185">Reference proteome</keyword>
<evidence type="ECO:0000256" key="2">
    <source>
        <dbReference type="ARBA" id="ARBA00012329"/>
    </source>
</evidence>
<protein>
    <recommendedName>
        <fullName evidence="2">phosphoribosylaminoimidazole carboxylase</fullName>
        <ecNumber evidence="2">4.1.1.21</ecNumber>
    </recommendedName>
</protein>
<dbReference type="SUPFAM" id="SSF52255">
    <property type="entry name" value="N5-CAIR mutase (phosphoribosylaminoimidazole carboxylase, PurE)"/>
    <property type="match status" value="1"/>
</dbReference>
<name>A0ABD3GU65_9MARC</name>
<dbReference type="PANTHER" id="PTHR23046">
    <property type="entry name" value="PHOSPHORIBOSYLAMINOIMIDAZOLE CARBOXYLASE CATALYTIC SUBUNIT"/>
    <property type="match status" value="1"/>
</dbReference>
<dbReference type="SMART" id="SM01001">
    <property type="entry name" value="AIRC"/>
    <property type="match status" value="1"/>
</dbReference>
<dbReference type="InterPro" id="IPR000031">
    <property type="entry name" value="PurE_dom"/>
</dbReference>
<reference evidence="5 6" key="1">
    <citation type="submission" date="2024-09" db="EMBL/GenBank/DDBJ databases">
        <title>Chromosome-scale assembly of Riccia sorocarpa.</title>
        <authorList>
            <person name="Paukszto L."/>
        </authorList>
    </citation>
    <scope>NUCLEOTIDE SEQUENCE [LARGE SCALE GENOMIC DNA]</scope>
    <source>
        <strain evidence="5">LP-2024</strain>
        <tissue evidence="5">Aerial parts of the thallus</tissue>
    </source>
</reference>
<accession>A0ABD3GU65</accession>
<sequence>MMGSGYVMKAVAEIVDELGELYLPIEHLKEWYYTHSTHSSGWKGVNASAGEAAHLAGMVAALSCHPAIGVPVEGSSTDGMDCLLSIVQIEQLAIRMLGAADSQYDNLQGRLLEKVQKSESKAAETVWRSQPVRKF</sequence>
<dbReference type="InterPro" id="IPR024694">
    <property type="entry name" value="PurE_prokaryotes"/>
</dbReference>
<gene>
    <name evidence="5" type="ORF">R1sor_000795</name>
</gene>
<dbReference type="PANTHER" id="PTHR23046:SF2">
    <property type="entry name" value="PHOSPHORIBOSYLAMINOIMIDAZOLE CARBOXYLASE"/>
    <property type="match status" value="1"/>
</dbReference>
<dbReference type="Pfam" id="PF00731">
    <property type="entry name" value="AIRC"/>
    <property type="match status" value="1"/>
</dbReference>
<keyword evidence="3" id="KW-0658">Purine biosynthesis</keyword>
<evidence type="ECO:0000256" key="1">
    <source>
        <dbReference type="ARBA" id="ARBA00004747"/>
    </source>
</evidence>
<comment type="pathway">
    <text evidence="1">Purine metabolism; IMP biosynthesis via de novo pathway; 5-amino-1-(5-phospho-D-ribosyl)imidazole-4-carboxylate from 5-amino-1-(5-phospho-D-ribosyl)imidazole (carboxylase route): step 1/1.</text>
</comment>
<dbReference type="AlphaFoldDB" id="A0ABD3GU65"/>
<dbReference type="EMBL" id="JBJQOH010000006">
    <property type="protein sequence ID" value="KAL3682773.1"/>
    <property type="molecule type" value="Genomic_DNA"/>
</dbReference>
<evidence type="ECO:0000313" key="5">
    <source>
        <dbReference type="EMBL" id="KAL3682773.1"/>
    </source>
</evidence>